<evidence type="ECO:0000313" key="4">
    <source>
        <dbReference type="Proteomes" id="UP000036513"/>
    </source>
</evidence>
<dbReference type="PANTHER" id="PTHR44196:SF1">
    <property type="entry name" value="DEHYDROGENASE_REDUCTASE SDR FAMILY MEMBER 7B"/>
    <property type="match status" value="1"/>
</dbReference>
<organism evidence="3 4">
    <name type="scientific">Mycolicibacterium chlorophenolicum</name>
    <dbReference type="NCBI Taxonomy" id="37916"/>
    <lineage>
        <taxon>Bacteria</taxon>
        <taxon>Bacillati</taxon>
        <taxon>Actinomycetota</taxon>
        <taxon>Actinomycetes</taxon>
        <taxon>Mycobacteriales</taxon>
        <taxon>Mycobacteriaceae</taxon>
        <taxon>Mycolicibacterium</taxon>
    </lineage>
</organism>
<dbReference type="InterPro" id="IPR002347">
    <property type="entry name" value="SDR_fam"/>
</dbReference>
<sequence length="242" mass="25290">MADRPQVVLITGASRGVGAEVARLLARPGRHLVVNYREKERRAAEVVDGVRAAGADATAVRADLCDEPAVAAMFDDIDERLGGLDVLILNASGGLERHAEPGYAMRLNRDAQLAVARRAVASMSGKGLVVFVTSHPAHFFGRMPVPIAGYAPVAESKHAGEHALRAELAAEDVDLVVVSGDLLEGSVMLRLLERGDRDGVAARRADGPLPSVEEFAAAIVAAVDAPPPDGTTVYVGGSGYVD</sequence>
<evidence type="ECO:0000313" key="3">
    <source>
        <dbReference type="EMBL" id="KMO67715.1"/>
    </source>
</evidence>
<comment type="similarity">
    <text evidence="1">Belongs to the short-chain dehydrogenases/reductases (SDR) family.</text>
</comment>
<comment type="caution">
    <text evidence="3">The sequence shown here is derived from an EMBL/GenBank/DDBJ whole genome shotgun (WGS) entry which is preliminary data.</text>
</comment>
<accession>A0A0J6V9Z2</accession>
<dbReference type="Pfam" id="PF00106">
    <property type="entry name" value="adh_short"/>
    <property type="match status" value="1"/>
</dbReference>
<dbReference type="STRING" id="37916.MCHLDSM_06968"/>
<dbReference type="GO" id="GO:0141148">
    <property type="term" value="F:enoyl-[acyl-carrier-protein] reductase (NADPH) activity"/>
    <property type="evidence" value="ECO:0007669"/>
    <property type="project" value="UniProtKB-EC"/>
</dbReference>
<keyword evidence="4" id="KW-1185">Reference proteome</keyword>
<dbReference type="EMBL" id="JYNL01000069">
    <property type="protein sequence ID" value="KMO67715.1"/>
    <property type="molecule type" value="Genomic_DNA"/>
</dbReference>
<dbReference type="SMR" id="A0A0J6V9Z2"/>
<dbReference type="PRINTS" id="PR00081">
    <property type="entry name" value="GDHRDH"/>
</dbReference>
<reference evidence="3 4" key="1">
    <citation type="journal article" date="2015" name="Genome Biol. Evol.">
        <title>Characterization of Three Mycobacterium spp. with Potential Use in Bioremediation by Genome Sequencing and Comparative Genomics.</title>
        <authorList>
            <person name="Das S."/>
            <person name="Pettersson B.M."/>
            <person name="Behra P.R."/>
            <person name="Ramesh M."/>
            <person name="Dasgupta S."/>
            <person name="Bhattacharya A."/>
            <person name="Kirsebom L.A."/>
        </authorList>
    </citation>
    <scope>NUCLEOTIDE SEQUENCE [LARGE SCALE GENOMIC DNA]</scope>
    <source>
        <strain evidence="3 4">DSM 43826</strain>
    </source>
</reference>
<keyword evidence="2 3" id="KW-0560">Oxidoreductase</keyword>
<dbReference type="AlphaFoldDB" id="A0A0J6V9Z2"/>
<gene>
    <name evidence="3" type="primary">fabL</name>
    <name evidence="3" type="ORF">MCHLDSM_06968</name>
</gene>
<dbReference type="Gene3D" id="3.40.50.720">
    <property type="entry name" value="NAD(P)-binding Rossmann-like Domain"/>
    <property type="match status" value="1"/>
</dbReference>
<evidence type="ECO:0000256" key="2">
    <source>
        <dbReference type="ARBA" id="ARBA00023002"/>
    </source>
</evidence>
<dbReference type="SUPFAM" id="SSF51735">
    <property type="entry name" value="NAD(P)-binding Rossmann-fold domains"/>
    <property type="match status" value="1"/>
</dbReference>
<dbReference type="Proteomes" id="UP000036513">
    <property type="component" value="Unassembled WGS sequence"/>
</dbReference>
<dbReference type="GO" id="GO:0016020">
    <property type="term" value="C:membrane"/>
    <property type="evidence" value="ECO:0007669"/>
    <property type="project" value="TreeGrafter"/>
</dbReference>
<name>A0A0J6V9Z2_9MYCO</name>
<dbReference type="EC" id="1.3.1.104" evidence="3"/>
<dbReference type="InterPro" id="IPR036291">
    <property type="entry name" value="NAD(P)-bd_dom_sf"/>
</dbReference>
<dbReference type="NCBIfam" id="NF005868">
    <property type="entry name" value="PRK07806.1"/>
    <property type="match status" value="1"/>
</dbReference>
<proteinExistence type="inferred from homology"/>
<evidence type="ECO:0000256" key="1">
    <source>
        <dbReference type="ARBA" id="ARBA00006484"/>
    </source>
</evidence>
<dbReference type="PANTHER" id="PTHR44196">
    <property type="entry name" value="DEHYDROGENASE/REDUCTASE SDR FAMILY MEMBER 7B"/>
    <property type="match status" value="1"/>
</dbReference>
<dbReference type="RefSeq" id="WP_048473862.1">
    <property type="nucleotide sequence ID" value="NZ_JYNL01000069.1"/>
</dbReference>
<dbReference type="PATRIC" id="fig|37916.4.peg.6984"/>
<protein>
    <submittedName>
        <fullName evidence="3">Enoyl-[acyl-carrier-protein] reductase [NADPH] FabL</fullName>
        <ecNumber evidence="3">1.3.1.104</ecNumber>
    </submittedName>
</protein>